<reference evidence="1 2" key="1">
    <citation type="submission" date="2017-09" db="EMBL/GenBank/DDBJ databases">
        <title>Large-scale bioinformatics analysis of Bacillus genomes uncovers conserved roles of natural products in bacterial physiology.</title>
        <authorList>
            <consortium name="Agbiome Team Llc"/>
            <person name="Bleich R.M."/>
            <person name="Grubbs K.J."/>
            <person name="Santa Maria K.C."/>
            <person name="Allen S.E."/>
            <person name="Farag S."/>
            <person name="Shank E.A."/>
            <person name="Bowers A."/>
        </authorList>
    </citation>
    <scope>NUCLEOTIDE SEQUENCE [LARGE SCALE GENOMIC DNA]</scope>
    <source>
        <strain evidence="1 2">AFS049141</strain>
    </source>
</reference>
<protein>
    <submittedName>
        <fullName evidence="1">Uncharacterized protein</fullName>
    </submittedName>
</protein>
<dbReference type="RefSeq" id="WP_098771665.1">
    <property type="nucleotide sequence ID" value="NZ_NUIQ01000228.1"/>
</dbReference>
<dbReference type="AlphaFoldDB" id="A0A9X7GN58"/>
<comment type="caution">
    <text evidence="1">The sequence shown here is derived from an EMBL/GenBank/DDBJ whole genome shotgun (WGS) entry which is preliminary data.</text>
</comment>
<dbReference type="EMBL" id="NUIQ01000228">
    <property type="protein sequence ID" value="PGO65818.1"/>
    <property type="molecule type" value="Genomic_DNA"/>
</dbReference>
<proteinExistence type="predicted"/>
<dbReference type="Proteomes" id="UP000223834">
    <property type="component" value="Unassembled WGS sequence"/>
</dbReference>
<evidence type="ECO:0000313" key="1">
    <source>
        <dbReference type="EMBL" id="PGO65818.1"/>
    </source>
</evidence>
<evidence type="ECO:0000313" key="2">
    <source>
        <dbReference type="Proteomes" id="UP000223834"/>
    </source>
</evidence>
<accession>A0A9X7GN58</accession>
<name>A0A9X7GN58_BACCE</name>
<organism evidence="1 2">
    <name type="scientific">Bacillus cereus</name>
    <dbReference type="NCBI Taxonomy" id="1396"/>
    <lineage>
        <taxon>Bacteria</taxon>
        <taxon>Bacillati</taxon>
        <taxon>Bacillota</taxon>
        <taxon>Bacilli</taxon>
        <taxon>Bacillales</taxon>
        <taxon>Bacillaceae</taxon>
        <taxon>Bacillus</taxon>
        <taxon>Bacillus cereus group</taxon>
    </lineage>
</organism>
<gene>
    <name evidence="1" type="ORF">CN980_23595</name>
</gene>
<sequence>MGDYTAFRGKVIIKEEYKDLVELINNGDWETAINKYPFLNEYYEVERSTLIPFSKEMIQDRLQDEIMSGKGELDLETDPYNWKADDEYYTDLRGLQWTFITCLKNYEDEDQFYKKPIATFIDVVLLNIVSKVIKLEEYNYEKSDKPIEYDFIKLVNRKEFLNSNLNYWNVTEVNNDTLLVSLKENIHVGNKLVLYTYKLKIGGNNIHIPISSLQARLYLDRFTFIRDNRDEFLLGGMYFDETKVDFKQFEIPFPYEGLLECDFSKGIMFKCKTEKDKIKLLKILEKAYAKFYKRLRESKVILNKRGE</sequence>